<keyword evidence="1" id="KW-0285">Flavoprotein</keyword>
<dbReference type="PANTHER" id="PTHR42847">
    <property type="entry name" value="ALKANESULFONATE MONOOXYGENASE"/>
    <property type="match status" value="1"/>
</dbReference>
<keyword evidence="7" id="KW-1185">Reference proteome</keyword>
<dbReference type="EMBL" id="WMBA01000004">
    <property type="protein sequence ID" value="MTD53175.1"/>
    <property type="molecule type" value="Genomic_DNA"/>
</dbReference>
<name>A0A6N7YJT3_9PSEU</name>
<dbReference type="PANTHER" id="PTHR42847:SF4">
    <property type="entry name" value="ALKANESULFONATE MONOOXYGENASE-RELATED"/>
    <property type="match status" value="1"/>
</dbReference>
<evidence type="ECO:0000256" key="3">
    <source>
        <dbReference type="ARBA" id="ARBA00023002"/>
    </source>
</evidence>
<dbReference type="InterPro" id="IPR011251">
    <property type="entry name" value="Luciferase-like_dom"/>
</dbReference>
<evidence type="ECO:0000256" key="1">
    <source>
        <dbReference type="ARBA" id="ARBA00022630"/>
    </source>
</evidence>
<dbReference type="SUPFAM" id="SSF51679">
    <property type="entry name" value="Bacterial luciferase-like"/>
    <property type="match status" value="1"/>
</dbReference>
<evidence type="ECO:0000313" key="7">
    <source>
        <dbReference type="Proteomes" id="UP000440096"/>
    </source>
</evidence>
<dbReference type="GO" id="GO:0004497">
    <property type="term" value="F:monooxygenase activity"/>
    <property type="evidence" value="ECO:0007669"/>
    <property type="project" value="UniProtKB-KW"/>
</dbReference>
<dbReference type="Proteomes" id="UP000440096">
    <property type="component" value="Unassembled WGS sequence"/>
</dbReference>
<dbReference type="GO" id="GO:0016705">
    <property type="term" value="F:oxidoreductase activity, acting on paired donors, with incorporation or reduction of molecular oxygen"/>
    <property type="evidence" value="ECO:0007669"/>
    <property type="project" value="InterPro"/>
</dbReference>
<accession>A0A6N7YJT3</accession>
<dbReference type="AlphaFoldDB" id="A0A6N7YJT3"/>
<dbReference type="InterPro" id="IPR036661">
    <property type="entry name" value="Luciferase-like_sf"/>
</dbReference>
<keyword evidence="4" id="KW-0503">Monooxygenase</keyword>
<dbReference type="InterPro" id="IPR050172">
    <property type="entry name" value="SsuD_RutA_monooxygenase"/>
</dbReference>
<comment type="caution">
    <text evidence="6">The sequence shown here is derived from an EMBL/GenBank/DDBJ whole genome shotgun (WGS) entry which is preliminary data.</text>
</comment>
<organism evidence="6 7">
    <name type="scientific">Amycolatopsis pithecellobii</name>
    <dbReference type="NCBI Taxonomy" id="664692"/>
    <lineage>
        <taxon>Bacteria</taxon>
        <taxon>Bacillati</taxon>
        <taxon>Actinomycetota</taxon>
        <taxon>Actinomycetes</taxon>
        <taxon>Pseudonocardiales</taxon>
        <taxon>Pseudonocardiaceae</taxon>
        <taxon>Amycolatopsis</taxon>
    </lineage>
</organism>
<evidence type="ECO:0000256" key="2">
    <source>
        <dbReference type="ARBA" id="ARBA00022643"/>
    </source>
</evidence>
<dbReference type="OrthoDB" id="9814695at2"/>
<feature type="domain" description="Luciferase-like" evidence="5">
    <location>
        <begin position="48"/>
        <end position="356"/>
    </location>
</feature>
<evidence type="ECO:0000259" key="5">
    <source>
        <dbReference type="Pfam" id="PF00296"/>
    </source>
</evidence>
<proteinExistence type="predicted"/>
<gene>
    <name evidence="6" type="ORF">GKO32_04160</name>
</gene>
<evidence type="ECO:0000313" key="6">
    <source>
        <dbReference type="EMBL" id="MTD53175.1"/>
    </source>
</evidence>
<keyword evidence="3" id="KW-0560">Oxidoreductase</keyword>
<dbReference type="Gene3D" id="3.20.20.30">
    <property type="entry name" value="Luciferase-like domain"/>
    <property type="match status" value="1"/>
</dbReference>
<dbReference type="Pfam" id="PF00296">
    <property type="entry name" value="Bac_luciferase"/>
    <property type="match status" value="1"/>
</dbReference>
<evidence type="ECO:0000256" key="4">
    <source>
        <dbReference type="ARBA" id="ARBA00023033"/>
    </source>
</evidence>
<dbReference type="CDD" id="cd01094">
    <property type="entry name" value="Alkanesulfonate_monoxygenase"/>
    <property type="match status" value="1"/>
</dbReference>
<sequence length="388" mass="42913">MTSVPESHVPAEWDVADPVVSPQDTPILNDVNKFKLVLLSLNTARGTTLTHGEGTLRITWDETARIAKAAENAGLDAILSIAHWKNWAQSHPQYDRMWDAITFAAGLAAITERIQFFSTVHIPLFHPVMVAKMAATVDHIAAGRLALNVVAGWNQTEFSMFGLKEAEHDKRYEYAAEWMDFLLRILDSDEPFDFHGRFLSGEQVVSQPKPLQRPRPVIMSAGSSPAGIAFATKYADVNFGIYPGFEEIPELVTKARSTAAEAGNPGLKFCGHGYIVCGDTEADAKKQFKYLIEDKLDRLSTRTFIEMSMGKMHSVDVVAQEHMFQRTAAGNWGLPLVGTAEQVFEGIKTMADGGMDGMAVSFPDYDEGIARYDETIRPLLIEAGLRKF</sequence>
<reference evidence="6 7" key="1">
    <citation type="submission" date="2019-11" db="EMBL/GenBank/DDBJ databases">
        <title>Draft genome of Amycolatopsis RM579.</title>
        <authorList>
            <person name="Duangmal K."/>
            <person name="Mingma R."/>
        </authorList>
    </citation>
    <scope>NUCLEOTIDE SEQUENCE [LARGE SCALE GENOMIC DNA]</scope>
    <source>
        <strain evidence="6 7">RM579</strain>
    </source>
</reference>
<keyword evidence="2" id="KW-0288">FMN</keyword>
<protein>
    <submittedName>
        <fullName evidence="6">LLM class flavin-dependent oxidoreductase</fullName>
    </submittedName>
</protein>
<dbReference type="RefSeq" id="WP_154755423.1">
    <property type="nucleotide sequence ID" value="NZ_WMBA01000004.1"/>
</dbReference>